<sequence>MYFLTALLNSIVSQYFFAMLHVHGHYMLLNLELSRLLSKIHEVNTRRRYGGIFMSKCCALADQLDEIAGTQSKLQRLVEKMSKIFGLQSFCISATYYLSSVATIYFTFCAFKYSASGLGTSPFGLAMISCAIICYYIDNLLVIFANLYTLDAHDEMLKLMEQRCLYPAGLDQRLETAFERFQLQLARNPLKMTVLGLFELNRCSVIAMIASYLFGERIRSVLLNPNYLHQYVFLVVGIVRVCGVFVTILFRWRERQELVKLVNALYQLFVKRPHVERLYRRGVLNKFLFALLSELLQMFIMLTAVSERLTFGIGLQLYIISIITAILNVIVTQYYFAMLNIHGHYILLIQELRDVLDAISQLNPHRMGVFITKCCFLADQMDNIAERQSQLQALIKRISKVFGAQYFCINFTYFLTNVATIYFTYITVLVLLYIEDAHGAVVRLLQSRTSLPLGLDERLELTFESFQLQLVRNPFEISCLGLYRVGRRHILGMANTLLTTSIFLIQYDIEHF</sequence>
<dbReference type="EMBL" id="CH963848">
    <property type="protein sequence ID" value="EDW73694.2"/>
    <property type="molecule type" value="Genomic_DNA"/>
</dbReference>
<feature type="transmembrane region" description="Helical" evidence="6">
    <location>
        <begin position="317"/>
        <end position="337"/>
    </location>
</feature>
<dbReference type="AlphaFoldDB" id="B4MNK5"/>
<evidence type="ECO:0000256" key="5">
    <source>
        <dbReference type="ARBA" id="ARBA00023136"/>
    </source>
</evidence>
<comment type="subcellular location">
    <subcellularLocation>
        <location evidence="1 6">Cell membrane</location>
        <topology evidence="1 6">Multi-pass membrane protein</topology>
    </subcellularLocation>
</comment>
<comment type="caution">
    <text evidence="6">Lacks conserved residue(s) required for the propagation of feature annotation.</text>
</comment>
<evidence type="ECO:0000256" key="2">
    <source>
        <dbReference type="ARBA" id="ARBA00022475"/>
    </source>
</evidence>
<organism evidence="7 8">
    <name type="scientific">Drosophila willistoni</name>
    <name type="common">Fruit fly</name>
    <dbReference type="NCBI Taxonomy" id="7260"/>
    <lineage>
        <taxon>Eukaryota</taxon>
        <taxon>Metazoa</taxon>
        <taxon>Ecdysozoa</taxon>
        <taxon>Arthropoda</taxon>
        <taxon>Hexapoda</taxon>
        <taxon>Insecta</taxon>
        <taxon>Pterygota</taxon>
        <taxon>Neoptera</taxon>
        <taxon>Endopterygota</taxon>
        <taxon>Diptera</taxon>
        <taxon>Brachycera</taxon>
        <taxon>Muscomorpha</taxon>
        <taxon>Ephydroidea</taxon>
        <taxon>Drosophilidae</taxon>
        <taxon>Drosophila</taxon>
        <taxon>Sophophora</taxon>
    </lineage>
</organism>
<feature type="transmembrane region" description="Helical" evidence="6">
    <location>
        <begin position="287"/>
        <end position="305"/>
    </location>
</feature>
<keyword evidence="5 6" id="KW-0472">Membrane</keyword>
<evidence type="ECO:0000256" key="1">
    <source>
        <dbReference type="ARBA" id="ARBA00004651"/>
    </source>
</evidence>
<dbReference type="Pfam" id="PF08395">
    <property type="entry name" value="7tm_7"/>
    <property type="match status" value="2"/>
</dbReference>
<feature type="transmembrane region" description="Helical" evidence="6">
    <location>
        <begin position="84"/>
        <end position="106"/>
    </location>
</feature>
<dbReference type="GO" id="GO:0050909">
    <property type="term" value="P:sensory perception of taste"/>
    <property type="evidence" value="ECO:0007669"/>
    <property type="project" value="InterPro"/>
</dbReference>
<comment type="similarity">
    <text evidence="6">Belongs to the insect chemoreceptor superfamily. Gustatory receptor (GR) family.</text>
</comment>
<keyword evidence="4 6" id="KW-1133">Transmembrane helix</keyword>
<dbReference type="InterPro" id="IPR013604">
    <property type="entry name" value="7TM_chemorcpt"/>
</dbReference>
<dbReference type="FunCoup" id="B4MNK5">
    <property type="interactions" value="8"/>
</dbReference>
<proteinExistence type="inferred from homology"/>
<dbReference type="Proteomes" id="UP000007798">
    <property type="component" value="Unassembled WGS sequence"/>
</dbReference>
<dbReference type="eggNOG" id="ENOG502T9CD">
    <property type="taxonomic scope" value="Eukaryota"/>
</dbReference>
<feature type="transmembrane region" description="Helical" evidence="6">
    <location>
        <begin position="406"/>
        <end position="434"/>
    </location>
</feature>
<keyword evidence="2 6" id="KW-1003">Cell membrane</keyword>
<evidence type="ECO:0000313" key="8">
    <source>
        <dbReference type="Proteomes" id="UP000007798"/>
    </source>
</evidence>
<accession>B4MNK5</accession>
<feature type="transmembrane region" description="Helical" evidence="6">
    <location>
        <begin position="6"/>
        <end position="29"/>
    </location>
</feature>
<evidence type="ECO:0000313" key="7">
    <source>
        <dbReference type="EMBL" id="EDW73694.2"/>
    </source>
</evidence>
<keyword evidence="6" id="KW-0807">Transducer</keyword>
<dbReference type="InParanoid" id="B4MNK5"/>
<evidence type="ECO:0000256" key="6">
    <source>
        <dbReference type="RuleBase" id="RU363108"/>
    </source>
</evidence>
<feature type="transmembrane region" description="Helical" evidence="6">
    <location>
        <begin position="227"/>
        <end position="250"/>
    </location>
</feature>
<dbReference type="OrthoDB" id="7856336at2759"/>
<name>B4MNK5_DROWI</name>
<keyword evidence="3 6" id="KW-0812">Transmembrane</keyword>
<keyword evidence="6" id="KW-0675">Receptor</keyword>
<comment type="function">
    <text evidence="6">Gustatory receptor which mediates acceptance or avoidance behavior, depending on its substrates.</text>
</comment>
<reference evidence="7 8" key="1">
    <citation type="journal article" date="2007" name="Nature">
        <title>Evolution of genes and genomes on the Drosophila phylogeny.</title>
        <authorList>
            <consortium name="Drosophila 12 Genomes Consortium"/>
            <person name="Clark A.G."/>
            <person name="Eisen M.B."/>
            <person name="Smith D.R."/>
            <person name="Bergman C.M."/>
            <person name="Oliver B."/>
            <person name="Markow T.A."/>
            <person name="Kaufman T.C."/>
            <person name="Kellis M."/>
            <person name="Gelbart W."/>
            <person name="Iyer V.N."/>
            <person name="Pollard D.A."/>
            <person name="Sackton T.B."/>
            <person name="Larracuente A.M."/>
            <person name="Singh N.D."/>
            <person name="Abad J.P."/>
            <person name="Abt D.N."/>
            <person name="Adryan B."/>
            <person name="Aguade M."/>
            <person name="Akashi H."/>
            <person name="Anderson W.W."/>
            <person name="Aquadro C.F."/>
            <person name="Ardell D.H."/>
            <person name="Arguello R."/>
            <person name="Artieri C.G."/>
            <person name="Barbash D.A."/>
            <person name="Barker D."/>
            <person name="Barsanti P."/>
            <person name="Batterham P."/>
            <person name="Batzoglou S."/>
            <person name="Begun D."/>
            <person name="Bhutkar A."/>
            <person name="Blanco E."/>
            <person name="Bosak S.A."/>
            <person name="Bradley R.K."/>
            <person name="Brand A.D."/>
            <person name="Brent M.R."/>
            <person name="Brooks A.N."/>
            <person name="Brown R.H."/>
            <person name="Butlin R.K."/>
            <person name="Caggese C."/>
            <person name="Calvi B.R."/>
            <person name="Bernardo de Carvalho A."/>
            <person name="Caspi A."/>
            <person name="Castrezana S."/>
            <person name="Celniker S.E."/>
            <person name="Chang J.L."/>
            <person name="Chapple C."/>
            <person name="Chatterji S."/>
            <person name="Chinwalla A."/>
            <person name="Civetta A."/>
            <person name="Clifton S.W."/>
            <person name="Comeron J.M."/>
            <person name="Costello J.C."/>
            <person name="Coyne J.A."/>
            <person name="Daub J."/>
            <person name="David R.G."/>
            <person name="Delcher A.L."/>
            <person name="Delehaunty K."/>
            <person name="Do C.B."/>
            <person name="Ebling H."/>
            <person name="Edwards K."/>
            <person name="Eickbush T."/>
            <person name="Evans J.D."/>
            <person name="Filipski A."/>
            <person name="Findeiss S."/>
            <person name="Freyhult E."/>
            <person name="Fulton L."/>
            <person name="Fulton R."/>
            <person name="Garcia A.C."/>
            <person name="Gardiner A."/>
            <person name="Garfield D.A."/>
            <person name="Garvin B.E."/>
            <person name="Gibson G."/>
            <person name="Gilbert D."/>
            <person name="Gnerre S."/>
            <person name="Godfrey J."/>
            <person name="Good R."/>
            <person name="Gotea V."/>
            <person name="Gravely B."/>
            <person name="Greenberg A.J."/>
            <person name="Griffiths-Jones S."/>
            <person name="Gross S."/>
            <person name="Guigo R."/>
            <person name="Gustafson E.A."/>
            <person name="Haerty W."/>
            <person name="Hahn M.W."/>
            <person name="Halligan D.L."/>
            <person name="Halpern A.L."/>
            <person name="Halter G.M."/>
            <person name="Han M.V."/>
            <person name="Heger A."/>
            <person name="Hillier L."/>
            <person name="Hinrichs A.S."/>
            <person name="Holmes I."/>
            <person name="Hoskins R.A."/>
            <person name="Hubisz M.J."/>
            <person name="Hultmark D."/>
            <person name="Huntley M.A."/>
            <person name="Jaffe D.B."/>
            <person name="Jagadeeshan S."/>
            <person name="Jeck W.R."/>
            <person name="Johnson J."/>
            <person name="Jones C.D."/>
            <person name="Jordan W.C."/>
            <person name="Karpen G.H."/>
            <person name="Kataoka E."/>
            <person name="Keightley P.D."/>
            <person name="Kheradpour P."/>
            <person name="Kirkness E.F."/>
            <person name="Koerich L.B."/>
            <person name="Kristiansen K."/>
            <person name="Kudrna D."/>
            <person name="Kulathinal R.J."/>
            <person name="Kumar S."/>
            <person name="Kwok R."/>
            <person name="Lander E."/>
            <person name="Langley C.H."/>
            <person name="Lapoint R."/>
            <person name="Lazzaro B.P."/>
            <person name="Lee S.J."/>
            <person name="Levesque L."/>
            <person name="Li R."/>
            <person name="Lin C.F."/>
            <person name="Lin M.F."/>
            <person name="Lindblad-Toh K."/>
            <person name="Llopart A."/>
            <person name="Long M."/>
            <person name="Low L."/>
            <person name="Lozovsky E."/>
            <person name="Lu J."/>
            <person name="Luo M."/>
            <person name="Machado C.A."/>
            <person name="Makalowski W."/>
            <person name="Marzo M."/>
            <person name="Matsuda M."/>
            <person name="Matzkin L."/>
            <person name="McAllister B."/>
            <person name="McBride C.S."/>
            <person name="McKernan B."/>
            <person name="McKernan K."/>
            <person name="Mendez-Lago M."/>
            <person name="Minx P."/>
            <person name="Mollenhauer M.U."/>
            <person name="Montooth K."/>
            <person name="Mount S.M."/>
            <person name="Mu X."/>
            <person name="Myers E."/>
            <person name="Negre B."/>
            <person name="Newfeld S."/>
            <person name="Nielsen R."/>
            <person name="Noor M.A."/>
            <person name="O'Grady P."/>
            <person name="Pachter L."/>
            <person name="Papaceit M."/>
            <person name="Parisi M.J."/>
            <person name="Parisi M."/>
            <person name="Parts L."/>
            <person name="Pedersen J.S."/>
            <person name="Pesole G."/>
            <person name="Phillippy A.M."/>
            <person name="Ponting C.P."/>
            <person name="Pop M."/>
            <person name="Porcelli D."/>
            <person name="Powell J.R."/>
            <person name="Prohaska S."/>
            <person name="Pruitt K."/>
            <person name="Puig M."/>
            <person name="Quesneville H."/>
            <person name="Ram K.R."/>
            <person name="Rand D."/>
            <person name="Rasmussen M.D."/>
            <person name="Reed L.K."/>
            <person name="Reenan R."/>
            <person name="Reily A."/>
            <person name="Remington K.A."/>
            <person name="Rieger T.T."/>
            <person name="Ritchie M.G."/>
            <person name="Robin C."/>
            <person name="Rogers Y.H."/>
            <person name="Rohde C."/>
            <person name="Rozas J."/>
            <person name="Rubenfield M.J."/>
            <person name="Ruiz A."/>
            <person name="Russo S."/>
            <person name="Salzberg S.L."/>
            <person name="Sanchez-Gracia A."/>
            <person name="Saranga D.J."/>
            <person name="Sato H."/>
            <person name="Schaeffer S.W."/>
            <person name="Schatz M.C."/>
            <person name="Schlenke T."/>
            <person name="Schwartz R."/>
            <person name="Segarra C."/>
            <person name="Singh R.S."/>
            <person name="Sirot L."/>
            <person name="Sirota M."/>
            <person name="Sisneros N.B."/>
            <person name="Smith C.D."/>
            <person name="Smith T.F."/>
            <person name="Spieth J."/>
            <person name="Stage D.E."/>
            <person name="Stark A."/>
            <person name="Stephan W."/>
            <person name="Strausberg R.L."/>
            <person name="Strempel S."/>
            <person name="Sturgill D."/>
            <person name="Sutton G."/>
            <person name="Sutton G.G."/>
            <person name="Tao W."/>
            <person name="Teichmann S."/>
            <person name="Tobari Y.N."/>
            <person name="Tomimura Y."/>
            <person name="Tsolas J.M."/>
            <person name="Valente V.L."/>
            <person name="Venter E."/>
            <person name="Venter J.C."/>
            <person name="Vicario S."/>
            <person name="Vieira F.G."/>
            <person name="Vilella A.J."/>
            <person name="Villasante A."/>
            <person name="Walenz B."/>
            <person name="Wang J."/>
            <person name="Wasserman M."/>
            <person name="Watts T."/>
            <person name="Wilson D."/>
            <person name="Wilson R.K."/>
            <person name="Wing R.A."/>
            <person name="Wolfner M.F."/>
            <person name="Wong A."/>
            <person name="Wong G.K."/>
            <person name="Wu C.I."/>
            <person name="Wu G."/>
            <person name="Yamamoto D."/>
            <person name="Yang H.P."/>
            <person name="Yang S.P."/>
            <person name="Yorke J.A."/>
            <person name="Yoshida K."/>
            <person name="Zdobnov E."/>
            <person name="Zhang P."/>
            <person name="Zhang Y."/>
            <person name="Zimin A.V."/>
            <person name="Baldwin J."/>
            <person name="Abdouelleil A."/>
            <person name="Abdulkadir J."/>
            <person name="Abebe A."/>
            <person name="Abera B."/>
            <person name="Abreu J."/>
            <person name="Acer S.C."/>
            <person name="Aftuck L."/>
            <person name="Alexander A."/>
            <person name="An P."/>
            <person name="Anderson E."/>
            <person name="Anderson S."/>
            <person name="Arachi H."/>
            <person name="Azer M."/>
            <person name="Bachantsang P."/>
            <person name="Barry A."/>
            <person name="Bayul T."/>
            <person name="Berlin A."/>
            <person name="Bessette D."/>
            <person name="Bloom T."/>
            <person name="Blye J."/>
            <person name="Boguslavskiy L."/>
            <person name="Bonnet C."/>
            <person name="Boukhgalter B."/>
            <person name="Bourzgui I."/>
            <person name="Brown A."/>
            <person name="Cahill P."/>
            <person name="Channer S."/>
            <person name="Cheshatsang Y."/>
            <person name="Chuda L."/>
            <person name="Citroen M."/>
            <person name="Collymore A."/>
            <person name="Cooke P."/>
            <person name="Costello M."/>
            <person name="D'Aco K."/>
            <person name="Daza R."/>
            <person name="De Haan G."/>
            <person name="DeGray S."/>
            <person name="DeMaso C."/>
            <person name="Dhargay N."/>
            <person name="Dooley K."/>
            <person name="Dooley E."/>
            <person name="Doricent M."/>
            <person name="Dorje P."/>
            <person name="Dorjee K."/>
            <person name="Dupes A."/>
            <person name="Elong R."/>
            <person name="Falk J."/>
            <person name="Farina A."/>
            <person name="Faro S."/>
            <person name="Ferguson D."/>
            <person name="Fisher S."/>
            <person name="Foley C.D."/>
            <person name="Franke A."/>
            <person name="Friedrich D."/>
            <person name="Gadbois L."/>
            <person name="Gearin G."/>
            <person name="Gearin C.R."/>
            <person name="Giannoukos G."/>
            <person name="Goode T."/>
            <person name="Graham J."/>
            <person name="Grandbois E."/>
            <person name="Grewal S."/>
            <person name="Gyaltsen K."/>
            <person name="Hafez N."/>
            <person name="Hagos B."/>
            <person name="Hall J."/>
            <person name="Henson C."/>
            <person name="Hollinger A."/>
            <person name="Honan T."/>
            <person name="Huard M.D."/>
            <person name="Hughes L."/>
            <person name="Hurhula B."/>
            <person name="Husby M.E."/>
            <person name="Kamat A."/>
            <person name="Kanga B."/>
            <person name="Kashin S."/>
            <person name="Khazanovich D."/>
            <person name="Kisner P."/>
            <person name="Lance K."/>
            <person name="Lara M."/>
            <person name="Lee W."/>
            <person name="Lennon N."/>
            <person name="Letendre F."/>
            <person name="LeVine R."/>
            <person name="Lipovsky A."/>
            <person name="Liu X."/>
            <person name="Liu J."/>
            <person name="Liu S."/>
            <person name="Lokyitsang T."/>
            <person name="Lokyitsang Y."/>
            <person name="Lubonja R."/>
            <person name="Lui A."/>
            <person name="MacDonald P."/>
            <person name="Magnisalis V."/>
            <person name="Maru K."/>
            <person name="Matthews C."/>
            <person name="McCusker W."/>
            <person name="McDonough S."/>
            <person name="Mehta T."/>
            <person name="Meldrim J."/>
            <person name="Meneus L."/>
            <person name="Mihai O."/>
            <person name="Mihalev A."/>
            <person name="Mihova T."/>
            <person name="Mittelman R."/>
            <person name="Mlenga V."/>
            <person name="Montmayeur A."/>
            <person name="Mulrain L."/>
            <person name="Navidi A."/>
            <person name="Naylor J."/>
            <person name="Negash T."/>
            <person name="Nguyen T."/>
            <person name="Nguyen N."/>
            <person name="Nicol R."/>
            <person name="Norbu C."/>
            <person name="Norbu N."/>
            <person name="Novod N."/>
            <person name="O'Neill B."/>
            <person name="Osman S."/>
            <person name="Markiewicz E."/>
            <person name="Oyono O.L."/>
            <person name="Patti C."/>
            <person name="Phunkhang P."/>
            <person name="Pierre F."/>
            <person name="Priest M."/>
            <person name="Raghuraman S."/>
            <person name="Rege F."/>
            <person name="Reyes R."/>
            <person name="Rise C."/>
            <person name="Rogov P."/>
            <person name="Ross K."/>
            <person name="Ryan E."/>
            <person name="Settipalli S."/>
            <person name="Shea T."/>
            <person name="Sherpa N."/>
            <person name="Shi L."/>
            <person name="Shih D."/>
            <person name="Sparrow T."/>
            <person name="Spaulding J."/>
            <person name="Stalker J."/>
            <person name="Stange-Thomann N."/>
            <person name="Stavropoulos S."/>
            <person name="Stone C."/>
            <person name="Strader C."/>
            <person name="Tesfaye S."/>
            <person name="Thomson T."/>
            <person name="Thoulutsang Y."/>
            <person name="Thoulutsang D."/>
            <person name="Topham K."/>
            <person name="Topping I."/>
            <person name="Tsamla T."/>
            <person name="Vassiliev H."/>
            <person name="Vo A."/>
            <person name="Wangchuk T."/>
            <person name="Wangdi T."/>
            <person name="Weiand M."/>
            <person name="Wilkinson J."/>
            <person name="Wilson A."/>
            <person name="Yadav S."/>
            <person name="Young G."/>
            <person name="Yu Q."/>
            <person name="Zembek L."/>
            <person name="Zhong D."/>
            <person name="Zimmer A."/>
            <person name="Zwirko Z."/>
            <person name="Jaffe D.B."/>
            <person name="Alvarez P."/>
            <person name="Brockman W."/>
            <person name="Butler J."/>
            <person name="Chin C."/>
            <person name="Gnerre S."/>
            <person name="Grabherr M."/>
            <person name="Kleber M."/>
            <person name="Mauceli E."/>
            <person name="MacCallum I."/>
        </authorList>
    </citation>
    <scope>NUCLEOTIDE SEQUENCE [LARGE SCALE GENOMIC DNA]</scope>
    <source>
        <strain evidence="8">Tucson 14030-0811.24</strain>
    </source>
</reference>
<protein>
    <recommendedName>
        <fullName evidence="6">Gustatory receptor</fullName>
    </recommendedName>
</protein>
<feature type="transmembrane region" description="Helical" evidence="6">
    <location>
        <begin position="126"/>
        <end position="150"/>
    </location>
</feature>
<evidence type="ECO:0000256" key="4">
    <source>
        <dbReference type="ARBA" id="ARBA00022989"/>
    </source>
</evidence>
<dbReference type="GO" id="GO:0007165">
    <property type="term" value="P:signal transduction"/>
    <property type="evidence" value="ECO:0007669"/>
    <property type="project" value="UniProtKB-KW"/>
</dbReference>
<evidence type="ECO:0000256" key="3">
    <source>
        <dbReference type="ARBA" id="ARBA00022692"/>
    </source>
</evidence>
<dbReference type="HOGENOM" id="CLU_058694_0_0_1"/>
<dbReference type="GO" id="GO:0005886">
    <property type="term" value="C:plasma membrane"/>
    <property type="evidence" value="ECO:0007669"/>
    <property type="project" value="UniProtKB-SubCell"/>
</dbReference>
<gene>
    <name evidence="7" type="primary">Dwil\GK19341</name>
    <name evidence="7" type="ORF">Dwil_GK19341</name>
</gene>
<feature type="transmembrane region" description="Helical" evidence="6">
    <location>
        <begin position="194"/>
        <end position="215"/>
    </location>
</feature>
<keyword evidence="8" id="KW-1185">Reference proteome</keyword>